<gene>
    <name evidence="1" type="ORF">K435DRAFT_875936</name>
</gene>
<evidence type="ECO:0000313" key="1">
    <source>
        <dbReference type="EMBL" id="THU79048.1"/>
    </source>
</evidence>
<protein>
    <submittedName>
        <fullName evidence="1">Uncharacterized protein</fullName>
    </submittedName>
</protein>
<proteinExistence type="predicted"/>
<dbReference type="Proteomes" id="UP000297245">
    <property type="component" value="Unassembled WGS sequence"/>
</dbReference>
<sequence>MPVSPRLGRSIALGLSGPPLCSLCSQPYHVIQAQVHPCRSLTIPSLPADGALLAGNGPLTNFDTTAGDPTSGCSNLTFLPLILFLLHNSNMVIRTLPDIKLYKPAGTGSGSFPSSAAGNTFVSFHGSFNRDPPTGYGIVQVLAETTIAYLMFHSQDFISVTR</sequence>
<accession>A0A4S8KUA9</accession>
<dbReference type="AlphaFoldDB" id="A0A4S8KUA9"/>
<reference evidence="1 2" key="1">
    <citation type="journal article" date="2019" name="Nat. Ecol. Evol.">
        <title>Megaphylogeny resolves global patterns of mushroom evolution.</title>
        <authorList>
            <person name="Varga T."/>
            <person name="Krizsan K."/>
            <person name="Foldi C."/>
            <person name="Dima B."/>
            <person name="Sanchez-Garcia M."/>
            <person name="Sanchez-Ramirez S."/>
            <person name="Szollosi G.J."/>
            <person name="Szarkandi J.G."/>
            <person name="Papp V."/>
            <person name="Albert L."/>
            <person name="Andreopoulos W."/>
            <person name="Angelini C."/>
            <person name="Antonin V."/>
            <person name="Barry K.W."/>
            <person name="Bougher N.L."/>
            <person name="Buchanan P."/>
            <person name="Buyck B."/>
            <person name="Bense V."/>
            <person name="Catcheside P."/>
            <person name="Chovatia M."/>
            <person name="Cooper J."/>
            <person name="Damon W."/>
            <person name="Desjardin D."/>
            <person name="Finy P."/>
            <person name="Geml J."/>
            <person name="Haridas S."/>
            <person name="Hughes K."/>
            <person name="Justo A."/>
            <person name="Karasinski D."/>
            <person name="Kautmanova I."/>
            <person name="Kiss B."/>
            <person name="Kocsube S."/>
            <person name="Kotiranta H."/>
            <person name="LaButti K.M."/>
            <person name="Lechner B.E."/>
            <person name="Liimatainen K."/>
            <person name="Lipzen A."/>
            <person name="Lukacs Z."/>
            <person name="Mihaltcheva S."/>
            <person name="Morgado L.N."/>
            <person name="Niskanen T."/>
            <person name="Noordeloos M.E."/>
            <person name="Ohm R.A."/>
            <person name="Ortiz-Santana B."/>
            <person name="Ovrebo C."/>
            <person name="Racz N."/>
            <person name="Riley R."/>
            <person name="Savchenko A."/>
            <person name="Shiryaev A."/>
            <person name="Soop K."/>
            <person name="Spirin V."/>
            <person name="Szebenyi C."/>
            <person name="Tomsovsky M."/>
            <person name="Tulloss R.E."/>
            <person name="Uehling J."/>
            <person name="Grigoriev I.V."/>
            <person name="Vagvolgyi C."/>
            <person name="Papp T."/>
            <person name="Martin F.M."/>
            <person name="Miettinen O."/>
            <person name="Hibbett D.S."/>
            <person name="Nagy L.G."/>
        </authorList>
    </citation>
    <scope>NUCLEOTIDE SEQUENCE [LARGE SCALE GENOMIC DNA]</scope>
    <source>
        <strain evidence="1 2">CBS 962.96</strain>
    </source>
</reference>
<organism evidence="1 2">
    <name type="scientific">Dendrothele bispora (strain CBS 962.96)</name>
    <dbReference type="NCBI Taxonomy" id="1314807"/>
    <lineage>
        <taxon>Eukaryota</taxon>
        <taxon>Fungi</taxon>
        <taxon>Dikarya</taxon>
        <taxon>Basidiomycota</taxon>
        <taxon>Agaricomycotina</taxon>
        <taxon>Agaricomycetes</taxon>
        <taxon>Agaricomycetidae</taxon>
        <taxon>Agaricales</taxon>
        <taxon>Agaricales incertae sedis</taxon>
        <taxon>Dendrothele</taxon>
    </lineage>
</organism>
<keyword evidence="2" id="KW-1185">Reference proteome</keyword>
<name>A0A4S8KUA9_DENBC</name>
<dbReference type="OrthoDB" id="507128at2759"/>
<dbReference type="EMBL" id="ML180087">
    <property type="protein sequence ID" value="THU79048.1"/>
    <property type="molecule type" value="Genomic_DNA"/>
</dbReference>
<evidence type="ECO:0000313" key="2">
    <source>
        <dbReference type="Proteomes" id="UP000297245"/>
    </source>
</evidence>